<keyword evidence="10" id="KW-0406">Ion transport</keyword>
<evidence type="ECO:0000256" key="8">
    <source>
        <dbReference type="ARBA" id="ARBA00035585"/>
    </source>
</evidence>
<dbReference type="HAMAP" id="MF_00454">
    <property type="entry name" value="FluC"/>
    <property type="match status" value="1"/>
</dbReference>
<evidence type="ECO:0000256" key="7">
    <source>
        <dbReference type="ARBA" id="ARBA00035120"/>
    </source>
</evidence>
<accession>A0A4P8XHM6</accession>
<dbReference type="GO" id="GO:0046872">
    <property type="term" value="F:metal ion binding"/>
    <property type="evidence" value="ECO:0007669"/>
    <property type="project" value="UniProtKB-KW"/>
</dbReference>
<dbReference type="AlphaFoldDB" id="A0A4P8XHM6"/>
<evidence type="ECO:0000313" key="12">
    <source>
        <dbReference type="Proteomes" id="UP000300879"/>
    </source>
</evidence>
<comment type="activity regulation">
    <text evidence="10">Na(+) is not transported, but it plays an essential structural role and its presence is essential for fluoride channel function.</text>
</comment>
<comment type="subcellular location">
    <subcellularLocation>
        <location evidence="1 10">Cell membrane</location>
        <topology evidence="1 10">Multi-pass membrane protein</topology>
    </subcellularLocation>
</comment>
<keyword evidence="2 10" id="KW-1003">Cell membrane</keyword>
<comment type="catalytic activity">
    <reaction evidence="8">
        <text>fluoride(in) = fluoride(out)</text>
        <dbReference type="Rhea" id="RHEA:76159"/>
        <dbReference type="ChEBI" id="CHEBI:17051"/>
    </reaction>
    <physiologicalReaction direction="left-to-right" evidence="8">
        <dbReference type="Rhea" id="RHEA:76160"/>
    </physiologicalReaction>
</comment>
<evidence type="ECO:0000256" key="2">
    <source>
        <dbReference type="ARBA" id="ARBA00022475"/>
    </source>
</evidence>
<comment type="function">
    <text evidence="9 10">Fluoride-specific ion channel. Important for reducing fluoride concentration in the cell, thus reducing its toxicity.</text>
</comment>
<evidence type="ECO:0000256" key="10">
    <source>
        <dbReference type="HAMAP-Rule" id="MF_00454"/>
    </source>
</evidence>
<proteinExistence type="inferred from homology"/>
<dbReference type="EMBL" id="CP040396">
    <property type="protein sequence ID" value="QCT02026.1"/>
    <property type="molecule type" value="Genomic_DNA"/>
</dbReference>
<evidence type="ECO:0000256" key="4">
    <source>
        <dbReference type="ARBA" id="ARBA00022989"/>
    </source>
</evidence>
<organism evidence="11 12">
    <name type="scientific">Paenibacillus algicola</name>
    <dbReference type="NCBI Taxonomy" id="2565926"/>
    <lineage>
        <taxon>Bacteria</taxon>
        <taxon>Bacillati</taxon>
        <taxon>Bacillota</taxon>
        <taxon>Bacilli</taxon>
        <taxon>Bacillales</taxon>
        <taxon>Paenibacillaceae</taxon>
        <taxon>Paenibacillus</taxon>
    </lineage>
</organism>
<dbReference type="InterPro" id="IPR003691">
    <property type="entry name" value="FluC"/>
</dbReference>
<sequence>MIALYIAVGGMLGAAARYAAGLRLGYSGKGFPRGTTVVNVSGSMLLGVIVANEQALSPQLYALLGIGFCGAFTTFSTFGYETVTLMMQKKRRLAVLYVAVTLILGLSGAAAGYYASRLIL</sequence>
<evidence type="ECO:0000256" key="9">
    <source>
        <dbReference type="ARBA" id="ARBA00049940"/>
    </source>
</evidence>
<comment type="caution">
    <text evidence="10">Lacks conserved residue(s) required for the propagation of feature annotation.</text>
</comment>
<evidence type="ECO:0000256" key="3">
    <source>
        <dbReference type="ARBA" id="ARBA00022692"/>
    </source>
</evidence>
<feature type="transmembrane region" description="Helical" evidence="10">
    <location>
        <begin position="60"/>
        <end position="81"/>
    </location>
</feature>
<keyword evidence="3 10" id="KW-0812">Transmembrane</keyword>
<reference evidence="11 12" key="1">
    <citation type="submission" date="2019-05" db="EMBL/GenBank/DDBJ databases">
        <authorList>
            <person name="Chen C."/>
        </authorList>
    </citation>
    <scope>NUCLEOTIDE SEQUENCE [LARGE SCALE GENOMIC DNA]</scope>
    <source>
        <strain evidence="11 12">HB172198</strain>
    </source>
</reference>
<keyword evidence="12" id="KW-1185">Reference proteome</keyword>
<dbReference type="Proteomes" id="UP000300879">
    <property type="component" value="Chromosome"/>
</dbReference>
<dbReference type="RefSeq" id="WP_138225111.1">
    <property type="nucleotide sequence ID" value="NZ_CP040396.1"/>
</dbReference>
<dbReference type="KEGG" id="palo:E6C60_1310"/>
<dbReference type="PANTHER" id="PTHR28259">
    <property type="entry name" value="FLUORIDE EXPORT PROTEIN 1-RELATED"/>
    <property type="match status" value="1"/>
</dbReference>
<dbReference type="GO" id="GO:0140114">
    <property type="term" value="P:cellular detoxification of fluoride"/>
    <property type="evidence" value="ECO:0007669"/>
    <property type="project" value="UniProtKB-UniRule"/>
</dbReference>
<dbReference type="PANTHER" id="PTHR28259:SF1">
    <property type="entry name" value="FLUORIDE EXPORT PROTEIN 1-RELATED"/>
    <property type="match status" value="1"/>
</dbReference>
<keyword evidence="10" id="KW-0479">Metal-binding</keyword>
<comment type="similarity">
    <text evidence="7 10">Belongs to the fluoride channel Fluc/FEX (TC 1.A.43) family.</text>
</comment>
<dbReference type="GO" id="GO:0005886">
    <property type="term" value="C:plasma membrane"/>
    <property type="evidence" value="ECO:0007669"/>
    <property type="project" value="UniProtKB-SubCell"/>
</dbReference>
<keyword evidence="10" id="KW-0915">Sodium</keyword>
<feature type="transmembrane region" description="Helical" evidence="10">
    <location>
        <begin position="93"/>
        <end position="115"/>
    </location>
</feature>
<keyword evidence="6 10" id="KW-0407">Ion channel</keyword>
<evidence type="ECO:0000256" key="5">
    <source>
        <dbReference type="ARBA" id="ARBA00023136"/>
    </source>
</evidence>
<feature type="binding site" evidence="10">
    <location>
        <position position="73"/>
    </location>
    <ligand>
        <name>Na(+)</name>
        <dbReference type="ChEBI" id="CHEBI:29101"/>
        <note>structural</note>
    </ligand>
</feature>
<gene>
    <name evidence="10" type="primary">fluC</name>
    <name evidence="10" type="synonym">crcB</name>
    <name evidence="11" type="ORF">E6C60_1310</name>
</gene>
<feature type="binding site" evidence="10">
    <location>
        <position position="70"/>
    </location>
    <ligand>
        <name>Na(+)</name>
        <dbReference type="ChEBI" id="CHEBI:29101"/>
        <note>structural</note>
    </ligand>
</feature>
<evidence type="ECO:0000256" key="1">
    <source>
        <dbReference type="ARBA" id="ARBA00004651"/>
    </source>
</evidence>
<evidence type="ECO:0000256" key="6">
    <source>
        <dbReference type="ARBA" id="ARBA00023303"/>
    </source>
</evidence>
<keyword evidence="5 10" id="KW-0472">Membrane</keyword>
<protein>
    <recommendedName>
        <fullName evidence="10">Fluoride-specific ion channel FluC</fullName>
    </recommendedName>
</protein>
<dbReference type="OrthoDB" id="9815830at2"/>
<dbReference type="GO" id="GO:0062054">
    <property type="term" value="F:fluoride channel activity"/>
    <property type="evidence" value="ECO:0007669"/>
    <property type="project" value="UniProtKB-UniRule"/>
</dbReference>
<dbReference type="NCBIfam" id="TIGR00494">
    <property type="entry name" value="crcB"/>
    <property type="match status" value="1"/>
</dbReference>
<name>A0A4P8XHM6_9BACL</name>
<keyword evidence="4 10" id="KW-1133">Transmembrane helix</keyword>
<evidence type="ECO:0000313" key="11">
    <source>
        <dbReference type="EMBL" id="QCT02026.1"/>
    </source>
</evidence>
<dbReference type="Pfam" id="PF02537">
    <property type="entry name" value="CRCB"/>
    <property type="match status" value="1"/>
</dbReference>
<keyword evidence="10" id="KW-0813">Transport</keyword>